<feature type="domain" description="AAA+ ATPase" evidence="4">
    <location>
        <begin position="338"/>
        <end position="530"/>
    </location>
</feature>
<evidence type="ECO:0000313" key="6">
    <source>
        <dbReference type="Proteomes" id="UP000249396"/>
    </source>
</evidence>
<dbReference type="EMBL" id="QJPH01000313">
    <property type="protein sequence ID" value="PZN78810.1"/>
    <property type="molecule type" value="Genomic_DNA"/>
</dbReference>
<comment type="catalytic activity">
    <reaction evidence="2">
        <text>arsenite(in) + ATP + H2O = arsenite(out) + ADP + phosphate + H(+)</text>
        <dbReference type="Rhea" id="RHEA:11348"/>
        <dbReference type="ChEBI" id="CHEBI:15377"/>
        <dbReference type="ChEBI" id="CHEBI:15378"/>
        <dbReference type="ChEBI" id="CHEBI:29242"/>
        <dbReference type="ChEBI" id="CHEBI:30616"/>
        <dbReference type="ChEBI" id="CHEBI:43474"/>
        <dbReference type="ChEBI" id="CHEBI:456216"/>
        <dbReference type="EC" id="7.3.2.7"/>
    </reaction>
</comment>
<dbReference type="InterPro" id="IPR025723">
    <property type="entry name" value="ArsA/GET3_ATPase-like"/>
</dbReference>
<dbReference type="PANTHER" id="PTHR10803">
    <property type="entry name" value="ARSENICAL PUMP-DRIVING ATPASE ARSENITE-TRANSLOCATING ATPASE"/>
    <property type="match status" value="1"/>
</dbReference>
<dbReference type="GO" id="GO:0016887">
    <property type="term" value="F:ATP hydrolysis activity"/>
    <property type="evidence" value="ECO:0007669"/>
    <property type="project" value="InterPro"/>
</dbReference>
<dbReference type="SUPFAM" id="SSF52540">
    <property type="entry name" value="P-loop containing nucleoside triphosphate hydrolases"/>
    <property type="match status" value="2"/>
</dbReference>
<dbReference type="EC" id="7.3.2.7" evidence="3"/>
<dbReference type="PANTHER" id="PTHR10803:SF3">
    <property type="entry name" value="ATPASE GET3"/>
    <property type="match status" value="1"/>
</dbReference>
<comment type="caution">
    <text evidence="5">The sequence shown here is derived from an EMBL/GenBank/DDBJ whole genome shotgun (WGS) entry which is preliminary data.</text>
</comment>
<organism evidence="5 6">
    <name type="scientific">Candidatus Methylumidiphilus alinenensis</name>
    <dbReference type="NCBI Taxonomy" id="2202197"/>
    <lineage>
        <taxon>Bacteria</taxon>
        <taxon>Pseudomonadati</taxon>
        <taxon>Pseudomonadota</taxon>
        <taxon>Gammaproteobacteria</taxon>
        <taxon>Methylococcales</taxon>
        <taxon>Candidatus Methylumidiphilus</taxon>
    </lineage>
</organism>
<reference evidence="5 6" key="1">
    <citation type="journal article" date="2018" name="Aquat. Microb. Ecol.">
        <title>Gammaproteobacterial methanotrophs dominate.</title>
        <authorList>
            <person name="Rissanen A.J."/>
            <person name="Saarenheimo J."/>
            <person name="Tiirola M."/>
            <person name="Peura S."/>
            <person name="Aalto S.L."/>
            <person name="Karvinen A."/>
            <person name="Nykanen H."/>
        </authorList>
    </citation>
    <scope>NUCLEOTIDE SEQUENCE [LARGE SCALE GENOMIC DNA]</scope>
    <source>
        <strain evidence="5">AMbin10</strain>
    </source>
</reference>
<evidence type="ECO:0000256" key="3">
    <source>
        <dbReference type="ARBA" id="ARBA00066752"/>
    </source>
</evidence>
<accession>A0A2W4SUH5</accession>
<dbReference type="GO" id="GO:0005524">
    <property type="term" value="F:ATP binding"/>
    <property type="evidence" value="ECO:0007669"/>
    <property type="project" value="InterPro"/>
</dbReference>
<dbReference type="GO" id="GO:0015446">
    <property type="term" value="F:ATPase-coupled arsenite transmembrane transporter activity"/>
    <property type="evidence" value="ECO:0007669"/>
    <property type="project" value="UniProtKB-EC"/>
</dbReference>
<comment type="similarity">
    <text evidence="1">Belongs to the arsA ATPase family.</text>
</comment>
<evidence type="ECO:0000313" key="5">
    <source>
        <dbReference type="EMBL" id="PZN78810.1"/>
    </source>
</evidence>
<proteinExistence type="inferred from homology"/>
<name>A0A2W4SUH5_9GAMM</name>
<protein>
    <recommendedName>
        <fullName evidence="3">arsenite-transporting ATPase</fullName>
        <ecNumber evidence="3">7.3.2.7</ecNumber>
    </recommendedName>
</protein>
<dbReference type="NCBIfam" id="TIGR00345">
    <property type="entry name" value="GET3_arsA_TRC40"/>
    <property type="match status" value="2"/>
</dbReference>
<gene>
    <name evidence="5" type="ORF">DM484_12275</name>
</gene>
<dbReference type="Proteomes" id="UP000249396">
    <property type="component" value="Unassembled WGS sequence"/>
</dbReference>
<dbReference type="Pfam" id="PF02374">
    <property type="entry name" value="ArsA_ATPase"/>
    <property type="match status" value="2"/>
</dbReference>
<dbReference type="Gene3D" id="3.40.50.300">
    <property type="entry name" value="P-loop containing nucleotide triphosphate hydrolases"/>
    <property type="match status" value="2"/>
</dbReference>
<dbReference type="CDD" id="cd02035">
    <property type="entry name" value="ArsA"/>
    <property type="match status" value="2"/>
</dbReference>
<evidence type="ECO:0000259" key="4">
    <source>
        <dbReference type="SMART" id="SM00382"/>
    </source>
</evidence>
<evidence type="ECO:0000256" key="2">
    <source>
        <dbReference type="ARBA" id="ARBA00052296"/>
    </source>
</evidence>
<dbReference type="InterPro" id="IPR003593">
    <property type="entry name" value="AAA+_ATPase"/>
</dbReference>
<evidence type="ECO:0000256" key="1">
    <source>
        <dbReference type="ARBA" id="ARBA00011040"/>
    </source>
</evidence>
<sequence>MMDNVLPAFLKDDLSLKLIFFGGKGGVGKTTCACATALKLSLGQPDKPYLLVSTDPAHSLCDSLAGLILPKNLEVLELDAVASLNKFKRRHEKVLEEIAERGTFLDEEDLQSLMDLSLPGMDELSAYLEIAEWLQQKRYHCIVIDTAPTGHTLRLLEMPDLVRRWLVGLDTLLAKHRYIRRHFTGDNRLDHLDRFLLEMDDSVKVMEKLMIDPASCRFVIVMLAEMMSVEESADLARTLSGRKIPTPELIVNQLLPANDCPVCSTRRKMQMLSLSLALNRLREQQFWTLPLLPVEPSGGALSTLWSQVRSIEQIDQPIKSAFELPIRVEEPSPLPNRSSKLLIFSGKGGVGKTTMACATALRMHEQYPDLRIILFSTDPAHSLADCLGIAVKGRPTPIFPGLDAQEINAEVAFDEVRREYRSELEDFLADALPHVDITFDREVMEHLLDLAPPGLDEIMALTAVVEHLSAGCYDVVVMDSAPSGHLIRLLEMPGIIGGWLKQFFSLLLKYRHVMRLPKLSERLVDLSRKLKALRILLSDPDKTSLYAVTIPTNLALEKTSEMLLSLHQLGIGTKAMLINQITPESDCELCRALNQREDQQIEKAREVLFVDLPKTRIYLHSNTGGLARLTTLGSKLFLS</sequence>
<dbReference type="SMART" id="SM00382">
    <property type="entry name" value="AAA"/>
    <property type="match status" value="2"/>
</dbReference>
<dbReference type="AlphaFoldDB" id="A0A2W4SUH5"/>
<feature type="domain" description="AAA+ ATPase" evidence="4">
    <location>
        <begin position="15"/>
        <end position="249"/>
    </location>
</feature>
<dbReference type="InterPro" id="IPR027417">
    <property type="entry name" value="P-loop_NTPase"/>
</dbReference>
<dbReference type="InterPro" id="IPR016300">
    <property type="entry name" value="ATPase_ArsA/GET3"/>
</dbReference>